<reference evidence="11 12" key="1">
    <citation type="submission" date="2014-02" db="EMBL/GenBank/DDBJ databases">
        <title>Whole genome sequence of Sphingobium chlorophenolicum NBRC 16172.</title>
        <authorList>
            <person name="Gan H.M."/>
            <person name="Gan H.Y."/>
            <person name="Chew T.H."/>
            <person name="Savka M.A."/>
        </authorList>
    </citation>
    <scope>NUCLEOTIDE SEQUENCE [LARGE SCALE GENOMIC DNA]</scope>
    <source>
        <strain evidence="11 12">NBRC 16172</strain>
    </source>
</reference>
<gene>
    <name evidence="11" type="ORF">BV95_01076</name>
</gene>
<evidence type="ECO:0000256" key="4">
    <source>
        <dbReference type="ARBA" id="ARBA00022475"/>
    </source>
</evidence>
<dbReference type="OrthoDB" id="9766690at2"/>
<evidence type="ECO:0000256" key="7">
    <source>
        <dbReference type="ARBA" id="ARBA00022989"/>
    </source>
</evidence>
<feature type="transmembrane region" description="Helical" evidence="10">
    <location>
        <begin position="47"/>
        <end position="72"/>
    </location>
</feature>
<dbReference type="EMBL" id="JFHR01000009">
    <property type="protein sequence ID" value="KEQ54543.1"/>
    <property type="molecule type" value="Genomic_DNA"/>
</dbReference>
<dbReference type="AlphaFoldDB" id="A0A081RH70"/>
<name>A0A081RH70_SPHCR</name>
<evidence type="ECO:0000256" key="5">
    <source>
        <dbReference type="ARBA" id="ARBA00022692"/>
    </source>
</evidence>
<feature type="transmembrane region" description="Helical" evidence="10">
    <location>
        <begin position="227"/>
        <end position="246"/>
    </location>
</feature>
<accession>A0A081RH70</accession>
<feature type="region of interest" description="Disordered" evidence="9">
    <location>
        <begin position="412"/>
        <end position="443"/>
    </location>
</feature>
<evidence type="ECO:0000256" key="2">
    <source>
        <dbReference type="ARBA" id="ARBA00006148"/>
    </source>
</evidence>
<proteinExistence type="inferred from homology"/>
<dbReference type="PRINTS" id="PR00173">
    <property type="entry name" value="EDTRNSPORT"/>
</dbReference>
<keyword evidence="7 10" id="KW-1133">Transmembrane helix</keyword>
<keyword evidence="6" id="KW-0769">Symport</keyword>
<sequence>MRNRLTAFILTGMILGVIAGFATNIWAGGDKALAKDVAGYYHLLADIFLHLIKMIIAPLVFSTLVAGIAHMGDSAALGRIGGRAIAWFIIASLISLTLGLVFVNFFAPGEGLNLVRSGADAGVNTEALNFRDFILHVFPTSMVGAMAENSILQIVVFSLFVGVALTAIGEKGKPIVTVIESMVELMLQVTGYVMRMAPLAVFGALASAISTEGLGVLKTFGELVGEFYLALIALWLLLFAAGSAFLGKRMVTLIRYVREPVLIAFSTASSEAAYPKMLEQLDRFGVPRRIYSFVLPLGYSFNLDGSMMYSTFATIFIAQAYGIDLPIATQITILLVLMVTSKGIAAVPRASLVVVAATLGQFDLPVEGVAFILAVDHFMDMGRTATNVLGNAIATSVITKWEGMLEVEEPDYVPHPKAPAHTPSHGRAGLELASDMVEEEKRG</sequence>
<dbReference type="InterPro" id="IPR001991">
    <property type="entry name" value="Na-dicarboxylate_symporter"/>
</dbReference>
<dbReference type="PATRIC" id="fig|46429.4.peg.1037"/>
<dbReference type="Pfam" id="PF00375">
    <property type="entry name" value="SDF"/>
    <property type="match status" value="1"/>
</dbReference>
<dbReference type="Gene3D" id="1.10.3860.10">
    <property type="entry name" value="Sodium:dicarboxylate symporter"/>
    <property type="match status" value="1"/>
</dbReference>
<dbReference type="GO" id="GO:0015293">
    <property type="term" value="F:symporter activity"/>
    <property type="evidence" value="ECO:0007669"/>
    <property type="project" value="UniProtKB-KW"/>
</dbReference>
<evidence type="ECO:0000256" key="3">
    <source>
        <dbReference type="ARBA" id="ARBA00022448"/>
    </source>
</evidence>
<dbReference type="PANTHER" id="PTHR42865:SF7">
    <property type="entry name" value="PROTON_GLUTAMATE-ASPARTATE SYMPORTER"/>
    <property type="match status" value="1"/>
</dbReference>
<dbReference type="InterPro" id="IPR036458">
    <property type="entry name" value="Na:dicarbo_symporter_sf"/>
</dbReference>
<evidence type="ECO:0000256" key="8">
    <source>
        <dbReference type="ARBA" id="ARBA00023136"/>
    </source>
</evidence>
<evidence type="ECO:0000256" key="6">
    <source>
        <dbReference type="ARBA" id="ARBA00022847"/>
    </source>
</evidence>
<comment type="similarity">
    <text evidence="2">Belongs to the dicarboxylate/amino acid:cation symporter (DAACS) (TC 2.A.23) family.</text>
</comment>
<dbReference type="SUPFAM" id="SSF118215">
    <property type="entry name" value="Proton glutamate symport protein"/>
    <property type="match status" value="1"/>
</dbReference>
<evidence type="ECO:0000256" key="9">
    <source>
        <dbReference type="SAM" id="MobiDB-lite"/>
    </source>
</evidence>
<evidence type="ECO:0000313" key="12">
    <source>
        <dbReference type="Proteomes" id="UP000028411"/>
    </source>
</evidence>
<keyword evidence="8 10" id="KW-0472">Membrane</keyword>
<dbReference type="GO" id="GO:0005886">
    <property type="term" value="C:plasma membrane"/>
    <property type="evidence" value="ECO:0007669"/>
    <property type="project" value="UniProtKB-SubCell"/>
</dbReference>
<organism evidence="11 12">
    <name type="scientific">Sphingobium chlorophenolicum</name>
    <dbReference type="NCBI Taxonomy" id="46429"/>
    <lineage>
        <taxon>Bacteria</taxon>
        <taxon>Pseudomonadati</taxon>
        <taxon>Pseudomonadota</taxon>
        <taxon>Alphaproteobacteria</taxon>
        <taxon>Sphingomonadales</taxon>
        <taxon>Sphingomonadaceae</taxon>
        <taxon>Sphingobium</taxon>
    </lineage>
</organism>
<protein>
    <submittedName>
        <fullName evidence="11">C4-dicarboxylate ABC transporter</fullName>
    </submittedName>
</protein>
<feature type="transmembrane region" description="Helical" evidence="10">
    <location>
        <begin position="150"/>
        <end position="168"/>
    </location>
</feature>
<dbReference type="GO" id="GO:0006835">
    <property type="term" value="P:dicarboxylic acid transport"/>
    <property type="evidence" value="ECO:0007669"/>
    <property type="project" value="TreeGrafter"/>
</dbReference>
<keyword evidence="4" id="KW-1003">Cell membrane</keyword>
<keyword evidence="5 10" id="KW-0812">Transmembrane</keyword>
<keyword evidence="3" id="KW-0813">Transport</keyword>
<dbReference type="PANTHER" id="PTHR42865">
    <property type="entry name" value="PROTON/GLUTAMATE-ASPARTATE SYMPORTER"/>
    <property type="match status" value="1"/>
</dbReference>
<comment type="caution">
    <text evidence="11">The sequence shown here is derived from an EMBL/GenBank/DDBJ whole genome shotgun (WGS) entry which is preliminary data.</text>
</comment>
<dbReference type="Proteomes" id="UP000028411">
    <property type="component" value="Unassembled WGS sequence"/>
</dbReference>
<feature type="transmembrane region" description="Helical" evidence="10">
    <location>
        <begin position="7"/>
        <end position="27"/>
    </location>
</feature>
<dbReference type="FunFam" id="1.10.3860.10:FF:000001">
    <property type="entry name" value="C4-dicarboxylate transport protein"/>
    <property type="match status" value="1"/>
</dbReference>
<feature type="transmembrane region" description="Helical" evidence="10">
    <location>
        <begin position="84"/>
        <end position="107"/>
    </location>
</feature>
<feature type="transmembrane region" description="Helical" evidence="10">
    <location>
        <begin position="189"/>
        <end position="207"/>
    </location>
</feature>
<evidence type="ECO:0000256" key="1">
    <source>
        <dbReference type="ARBA" id="ARBA00004429"/>
    </source>
</evidence>
<evidence type="ECO:0000256" key="10">
    <source>
        <dbReference type="SAM" id="Phobius"/>
    </source>
</evidence>
<dbReference type="RefSeq" id="WP_037448378.1">
    <property type="nucleotide sequence ID" value="NZ_JFHR01000009.1"/>
</dbReference>
<dbReference type="eggNOG" id="COG1301">
    <property type="taxonomic scope" value="Bacteria"/>
</dbReference>
<evidence type="ECO:0000313" key="11">
    <source>
        <dbReference type="EMBL" id="KEQ54543.1"/>
    </source>
</evidence>
<comment type="subcellular location">
    <subcellularLocation>
        <location evidence="1">Cell inner membrane</location>
        <topology evidence="1">Multi-pass membrane protein</topology>
    </subcellularLocation>
</comment>